<evidence type="ECO:0000256" key="4">
    <source>
        <dbReference type="ARBA" id="ARBA00022801"/>
    </source>
</evidence>
<dbReference type="GO" id="GO:0009102">
    <property type="term" value="P:biotin biosynthetic process"/>
    <property type="evidence" value="ECO:0007669"/>
    <property type="project" value="UniProtKB-UniRule"/>
</dbReference>
<dbReference type="Proteomes" id="UP000273022">
    <property type="component" value="Unassembled WGS sequence"/>
</dbReference>
<dbReference type="OrthoDB" id="9780744at2"/>
<evidence type="ECO:0000256" key="2">
    <source>
        <dbReference type="ARBA" id="ARBA00022490"/>
    </source>
</evidence>
<dbReference type="InterPro" id="IPR050228">
    <property type="entry name" value="Carboxylesterase_BioH"/>
</dbReference>
<feature type="binding site" evidence="5">
    <location>
        <position position="236"/>
    </location>
    <ligand>
        <name>substrate</name>
    </ligand>
</feature>
<comment type="function">
    <text evidence="5">The physiological role of BioH is to remove the methyl group introduced by BioC when the pimeloyl moiety is complete. It allows to synthesize pimeloyl-ACP via the fatty acid synthetic pathway through the hydrolysis of the ester bonds of pimeloyl-ACP esters.</text>
</comment>
<dbReference type="GO" id="GO:0090499">
    <property type="term" value="F:pimelyl-[acyl-carrier protein] methyl ester esterase activity"/>
    <property type="evidence" value="ECO:0007669"/>
    <property type="project" value="UniProtKB-EC"/>
</dbReference>
<dbReference type="HAMAP" id="MF_01260">
    <property type="entry name" value="Carboxylester"/>
    <property type="match status" value="1"/>
</dbReference>
<sequence>MTHSALHIESIGEGRDLIMLHGWGMNSAVFAPLQQQLSGFRVHYVDLPGFGHSQQLAGDINTWVEHLINRLPTNAIWLGWSMGGLIATQAALAYPDKVTGLITVASSPYFVANAEQSWPGIDPKVLAMFANQLDVDVKATIEHFLAIQAMGSQHAKQDIKKFKHQVLSRPLPHKAALEQGLGFLQQVDLREQLHNIEQPWLRIWGRLDGIVSRHVPPQMPIHHEAVYDVIMKQASHAPFVSHQQEFVDVLLEWLKKL</sequence>
<dbReference type="EC" id="3.1.1.85" evidence="5"/>
<evidence type="ECO:0000313" key="8">
    <source>
        <dbReference type="Proteomes" id="UP000273022"/>
    </source>
</evidence>
<dbReference type="InterPro" id="IPR000073">
    <property type="entry name" value="AB_hydrolase_1"/>
</dbReference>
<proteinExistence type="inferred from homology"/>
<evidence type="ECO:0000256" key="1">
    <source>
        <dbReference type="ARBA" id="ARBA00022487"/>
    </source>
</evidence>
<evidence type="ECO:0000256" key="5">
    <source>
        <dbReference type="HAMAP-Rule" id="MF_01260"/>
    </source>
</evidence>
<comment type="catalytic activity">
    <reaction evidence="5">
        <text>6-carboxyhexanoyl-[ACP] methyl ester + H2O = 6-carboxyhexanoyl-[ACP] + methanol + H(+)</text>
        <dbReference type="Rhea" id="RHEA:42700"/>
        <dbReference type="Rhea" id="RHEA-COMP:9955"/>
        <dbReference type="Rhea" id="RHEA-COMP:10186"/>
        <dbReference type="ChEBI" id="CHEBI:15377"/>
        <dbReference type="ChEBI" id="CHEBI:15378"/>
        <dbReference type="ChEBI" id="CHEBI:17790"/>
        <dbReference type="ChEBI" id="CHEBI:78846"/>
        <dbReference type="ChEBI" id="CHEBI:82735"/>
        <dbReference type="EC" id="3.1.1.85"/>
    </reaction>
</comment>
<feature type="binding site" evidence="5">
    <location>
        <begin position="144"/>
        <end position="148"/>
    </location>
    <ligand>
        <name>substrate</name>
    </ligand>
</feature>
<dbReference type="Pfam" id="PF00561">
    <property type="entry name" value="Abhydrolase_1"/>
    <property type="match status" value="1"/>
</dbReference>
<comment type="subunit">
    <text evidence="5">Monomer.</text>
</comment>
<dbReference type="Gene3D" id="3.40.50.1820">
    <property type="entry name" value="alpha/beta hydrolase"/>
    <property type="match status" value="1"/>
</dbReference>
<evidence type="ECO:0000259" key="6">
    <source>
        <dbReference type="Pfam" id="PF00561"/>
    </source>
</evidence>
<keyword evidence="8" id="KW-1185">Reference proteome</keyword>
<gene>
    <name evidence="5 7" type="primary">bioH</name>
    <name evidence="7" type="ORF">D5R81_01075</name>
</gene>
<dbReference type="RefSeq" id="WP_121851812.1">
    <property type="nucleotide sequence ID" value="NZ_CP037952.1"/>
</dbReference>
<keyword evidence="4 5" id="KW-0378">Hydrolase</keyword>
<dbReference type="InterPro" id="IPR029058">
    <property type="entry name" value="AB_hydrolase_fold"/>
</dbReference>
<reference evidence="7 8" key="1">
    <citation type="submission" date="2018-09" db="EMBL/GenBank/DDBJ databases">
        <title>Phylogeny of the Shewanellaceae, and recommendation for two new genera, Pseudoshewanella and Parashewanella.</title>
        <authorList>
            <person name="Wang G."/>
        </authorList>
    </citation>
    <scope>NUCLEOTIDE SEQUENCE [LARGE SCALE GENOMIC DNA]</scope>
    <source>
        <strain evidence="7 8">KCTC 22492</strain>
    </source>
</reference>
<comment type="subcellular location">
    <subcellularLocation>
        <location evidence="5">Cytoplasm</location>
    </subcellularLocation>
</comment>
<comment type="caution">
    <text evidence="7">The sequence shown here is derived from an EMBL/GenBank/DDBJ whole genome shotgun (WGS) entry which is preliminary data.</text>
</comment>
<comment type="similarity">
    <text evidence="5">Belongs to the AB hydrolase superfamily. Carboxylesterase BioH family.</text>
</comment>
<keyword evidence="1 5" id="KW-0719">Serine esterase</keyword>
<feature type="active site" description="Nucleophile" evidence="5">
    <location>
        <position position="81"/>
    </location>
</feature>
<comment type="pathway">
    <text evidence="5">Cofactor biosynthesis; biotin biosynthesis.</text>
</comment>
<keyword evidence="2 5" id="KW-0963">Cytoplasm</keyword>
<evidence type="ECO:0000256" key="3">
    <source>
        <dbReference type="ARBA" id="ARBA00022756"/>
    </source>
</evidence>
<protein>
    <recommendedName>
        <fullName evidence="5">Pimeloyl-[acyl-carrier protein] methyl ester esterase</fullName>
        <ecNumber evidence="5">3.1.1.85</ecNumber>
    </recommendedName>
    <alternativeName>
        <fullName evidence="5">Biotin synthesis protein BioH</fullName>
    </alternativeName>
    <alternativeName>
        <fullName evidence="5">Carboxylesterase BioH</fullName>
    </alternativeName>
</protein>
<keyword evidence="3 5" id="KW-0093">Biotin biosynthesis</keyword>
<feature type="binding site" evidence="5">
    <location>
        <position position="23"/>
    </location>
    <ligand>
        <name>substrate</name>
    </ligand>
</feature>
<name>A0A3A6UBE4_9GAMM</name>
<dbReference type="AlphaFoldDB" id="A0A3A6UBE4"/>
<dbReference type="PANTHER" id="PTHR43194:SF5">
    <property type="entry name" value="PIMELOYL-[ACYL-CARRIER PROTEIN] METHYL ESTER ESTERASE"/>
    <property type="match status" value="1"/>
</dbReference>
<dbReference type="EMBL" id="QYYH01000004">
    <property type="protein sequence ID" value="RJY19328.1"/>
    <property type="molecule type" value="Genomic_DNA"/>
</dbReference>
<feature type="active site" evidence="5">
    <location>
        <position position="208"/>
    </location>
</feature>
<evidence type="ECO:0000313" key="7">
    <source>
        <dbReference type="EMBL" id="RJY19328.1"/>
    </source>
</evidence>
<accession>A0A3A6UBE4</accession>
<dbReference type="NCBIfam" id="TIGR01738">
    <property type="entry name" value="bioH"/>
    <property type="match status" value="1"/>
</dbReference>
<dbReference type="SUPFAM" id="SSF53474">
    <property type="entry name" value="alpha/beta-Hydrolases"/>
    <property type="match status" value="1"/>
</dbReference>
<feature type="binding site" evidence="5">
    <location>
        <begin position="81"/>
        <end position="82"/>
    </location>
    <ligand>
        <name>substrate</name>
    </ligand>
</feature>
<feature type="domain" description="AB hydrolase-1" evidence="6">
    <location>
        <begin position="17"/>
        <end position="241"/>
    </location>
</feature>
<feature type="active site" evidence="5">
    <location>
        <position position="236"/>
    </location>
</feature>
<dbReference type="InterPro" id="IPR010076">
    <property type="entry name" value="BioH"/>
</dbReference>
<dbReference type="UniPathway" id="UPA00078"/>
<organism evidence="7 8">
    <name type="scientific">Parashewanella spongiae</name>
    <dbReference type="NCBI Taxonomy" id="342950"/>
    <lineage>
        <taxon>Bacteria</taxon>
        <taxon>Pseudomonadati</taxon>
        <taxon>Pseudomonadota</taxon>
        <taxon>Gammaproteobacteria</taxon>
        <taxon>Alteromonadales</taxon>
        <taxon>Shewanellaceae</taxon>
        <taxon>Parashewanella</taxon>
    </lineage>
</organism>
<dbReference type="GO" id="GO:0005737">
    <property type="term" value="C:cytoplasm"/>
    <property type="evidence" value="ECO:0007669"/>
    <property type="project" value="UniProtKB-SubCell"/>
</dbReference>
<dbReference type="PANTHER" id="PTHR43194">
    <property type="entry name" value="HYDROLASE ALPHA/BETA FOLD FAMILY"/>
    <property type="match status" value="1"/>
</dbReference>